<organism evidence="11 12">
    <name type="scientific">Candidatus Fervidibacter sacchari</name>
    <dbReference type="NCBI Taxonomy" id="1448929"/>
    <lineage>
        <taxon>Bacteria</taxon>
        <taxon>Candidatus Fervidibacterota</taxon>
        <taxon>Candidatus Fervidibacter</taxon>
    </lineage>
</organism>
<reference evidence="11 12" key="1">
    <citation type="submission" date="2022-08" db="EMBL/GenBank/DDBJ databases">
        <title>Bacterial and archaeal communities from various locations to study Microbial Dark Matter (Phase II).</title>
        <authorList>
            <person name="Stepanauskas R."/>
        </authorList>
    </citation>
    <scope>NUCLEOTIDE SEQUENCE [LARGE SCALE GENOMIC DNA]</scope>
    <source>
        <strain evidence="11 12">PD1</strain>
    </source>
</reference>
<keyword evidence="8 9" id="KW-0472">Membrane</keyword>
<keyword evidence="4 9" id="KW-1003">Cell membrane</keyword>
<evidence type="ECO:0000256" key="1">
    <source>
        <dbReference type="ARBA" id="ARBA00004429"/>
    </source>
</evidence>
<evidence type="ECO:0000256" key="5">
    <source>
        <dbReference type="ARBA" id="ARBA00022519"/>
    </source>
</evidence>
<keyword evidence="6 9" id="KW-0812">Transmembrane</keyword>
<evidence type="ECO:0000256" key="3">
    <source>
        <dbReference type="ARBA" id="ARBA00022448"/>
    </source>
</evidence>
<feature type="transmembrane region" description="Helical" evidence="9">
    <location>
        <begin position="61"/>
        <end position="90"/>
    </location>
</feature>
<proteinExistence type="inferred from homology"/>
<evidence type="ECO:0000256" key="8">
    <source>
        <dbReference type="ARBA" id="ARBA00023136"/>
    </source>
</evidence>
<dbReference type="PROSITE" id="PS51012">
    <property type="entry name" value="ABC_TM2"/>
    <property type="match status" value="1"/>
</dbReference>
<feature type="transmembrane region" description="Helical" evidence="9">
    <location>
        <begin position="102"/>
        <end position="126"/>
    </location>
</feature>
<comment type="subcellular location">
    <subcellularLocation>
        <location evidence="1">Cell inner membrane</location>
        <topology evidence="1">Multi-pass membrane protein</topology>
    </subcellularLocation>
    <subcellularLocation>
        <location evidence="9">Cell membrane</location>
        <topology evidence="9">Multi-pass membrane protein</topology>
    </subcellularLocation>
</comment>
<feature type="transmembrane region" description="Helical" evidence="9">
    <location>
        <begin position="234"/>
        <end position="255"/>
    </location>
</feature>
<evidence type="ECO:0000313" key="11">
    <source>
        <dbReference type="EMBL" id="MCS3920188.1"/>
    </source>
</evidence>
<evidence type="ECO:0000256" key="4">
    <source>
        <dbReference type="ARBA" id="ARBA00022475"/>
    </source>
</evidence>
<feature type="domain" description="ABC transmembrane type-2" evidence="10">
    <location>
        <begin position="30"/>
        <end position="258"/>
    </location>
</feature>
<gene>
    <name evidence="11" type="ORF">M2350_002617</name>
</gene>
<evidence type="ECO:0000313" key="12">
    <source>
        <dbReference type="Proteomes" id="UP001204798"/>
    </source>
</evidence>
<comment type="similarity">
    <text evidence="2 9">Belongs to the ABC-2 integral membrane protein family.</text>
</comment>
<feature type="transmembrane region" description="Helical" evidence="9">
    <location>
        <begin position="170"/>
        <end position="190"/>
    </location>
</feature>
<name>A0ABT2ETH3_9BACT</name>
<evidence type="ECO:0000259" key="10">
    <source>
        <dbReference type="PROSITE" id="PS51012"/>
    </source>
</evidence>
<sequence>MQISWRTQFWEPVLVLVWRELRIRYKRTVFGFFWSLVPPVAQAFVWLIVVEKFFRYDIPNYSAYLLCSAFTWQFIQNALLDGCSVMLFHMPLIKAFPMRREILPVASVASNLVHFLLALLVLFVYLQVLRVPIRPQWLLLPLVLAGLIALVLGLVLALSCLTVFYLDLKFILDSFVLRLLFFACPVFYFVEMVPSHWYHAYMLNPFAVYLTALRQILLPPVQLPDGRPALPFDWLHFGIALAVSALTLLVGWAIFRRYQHQLAEWL</sequence>
<dbReference type="PANTHER" id="PTHR30413:SF8">
    <property type="entry name" value="TRANSPORT PERMEASE PROTEIN"/>
    <property type="match status" value="1"/>
</dbReference>
<evidence type="ECO:0000256" key="6">
    <source>
        <dbReference type="ARBA" id="ARBA00022692"/>
    </source>
</evidence>
<feature type="transmembrane region" description="Helical" evidence="9">
    <location>
        <begin position="138"/>
        <end position="158"/>
    </location>
</feature>
<keyword evidence="3 9" id="KW-0813">Transport</keyword>
<evidence type="ECO:0000256" key="2">
    <source>
        <dbReference type="ARBA" id="ARBA00007783"/>
    </source>
</evidence>
<dbReference type="Proteomes" id="UP001204798">
    <property type="component" value="Unassembled WGS sequence"/>
</dbReference>
<dbReference type="InterPro" id="IPR013525">
    <property type="entry name" value="ABC2_TM"/>
</dbReference>
<keyword evidence="5" id="KW-0997">Cell inner membrane</keyword>
<dbReference type="InterPro" id="IPR047817">
    <property type="entry name" value="ABC2_TM_bact-type"/>
</dbReference>
<keyword evidence="12" id="KW-1185">Reference proteome</keyword>
<dbReference type="EMBL" id="JANUCP010000005">
    <property type="protein sequence ID" value="MCS3920188.1"/>
    <property type="molecule type" value="Genomic_DNA"/>
</dbReference>
<keyword evidence="7 9" id="KW-1133">Transmembrane helix</keyword>
<protein>
    <recommendedName>
        <fullName evidence="9">Transport permease protein</fullName>
    </recommendedName>
</protein>
<accession>A0ABT2ETH3</accession>
<evidence type="ECO:0000256" key="7">
    <source>
        <dbReference type="ARBA" id="ARBA00022989"/>
    </source>
</evidence>
<dbReference type="RefSeq" id="WP_259098303.1">
    <property type="nucleotide sequence ID" value="NZ_CP130454.1"/>
</dbReference>
<dbReference type="PANTHER" id="PTHR30413">
    <property type="entry name" value="INNER MEMBRANE TRANSPORT PERMEASE"/>
    <property type="match status" value="1"/>
</dbReference>
<comment type="caution">
    <text evidence="11">The sequence shown here is derived from an EMBL/GenBank/DDBJ whole genome shotgun (WGS) entry which is preliminary data.</text>
</comment>
<dbReference type="Pfam" id="PF01061">
    <property type="entry name" value="ABC2_membrane"/>
    <property type="match status" value="1"/>
</dbReference>
<feature type="transmembrane region" description="Helical" evidence="9">
    <location>
        <begin position="29"/>
        <end position="49"/>
    </location>
</feature>
<evidence type="ECO:0000256" key="9">
    <source>
        <dbReference type="RuleBase" id="RU361157"/>
    </source>
</evidence>